<evidence type="ECO:0000256" key="1">
    <source>
        <dbReference type="ARBA" id="ARBA00001772"/>
    </source>
</evidence>
<keyword evidence="12" id="KW-0812">Transmembrane</keyword>
<evidence type="ECO:0000256" key="3">
    <source>
        <dbReference type="ARBA" id="ARBA00010541"/>
    </source>
</evidence>
<evidence type="ECO:0000256" key="6">
    <source>
        <dbReference type="ARBA" id="ARBA00022670"/>
    </source>
</evidence>
<evidence type="ECO:0000256" key="11">
    <source>
        <dbReference type="ARBA" id="ARBA00032850"/>
    </source>
</evidence>
<keyword evidence="8" id="KW-0378">Hydrolase</keyword>
<keyword evidence="12" id="KW-0472">Membrane</keyword>
<keyword evidence="7" id="KW-0574">Periplasm</keyword>
<comment type="subcellular location">
    <subcellularLocation>
        <location evidence="2">Periplasm</location>
    </subcellularLocation>
</comment>
<feature type="domain" description="PDZ" evidence="13">
    <location>
        <begin position="295"/>
        <end position="348"/>
    </location>
</feature>
<dbReference type="AlphaFoldDB" id="A0A1T4LFG5"/>
<dbReference type="GO" id="GO:0042597">
    <property type="term" value="C:periplasmic space"/>
    <property type="evidence" value="ECO:0007669"/>
    <property type="project" value="UniProtKB-SubCell"/>
</dbReference>
<comment type="similarity">
    <text evidence="3">Belongs to the peptidase S1C family.</text>
</comment>
<evidence type="ECO:0000256" key="5">
    <source>
        <dbReference type="ARBA" id="ARBA00013958"/>
    </source>
</evidence>
<dbReference type="InterPro" id="IPR001478">
    <property type="entry name" value="PDZ"/>
</dbReference>
<keyword evidence="10" id="KW-0346">Stress response</keyword>
<dbReference type="PRINTS" id="PR00834">
    <property type="entry name" value="PROTEASES2C"/>
</dbReference>
<dbReference type="GO" id="GO:0006508">
    <property type="term" value="P:proteolysis"/>
    <property type="evidence" value="ECO:0007669"/>
    <property type="project" value="UniProtKB-KW"/>
</dbReference>
<keyword evidence="9" id="KW-0720">Serine protease</keyword>
<evidence type="ECO:0000256" key="4">
    <source>
        <dbReference type="ARBA" id="ARBA00013035"/>
    </source>
</evidence>
<protein>
    <recommendedName>
        <fullName evidence="5">Probable periplasmic serine endoprotease DegP-like</fullName>
        <ecNumber evidence="4">3.4.21.107</ecNumber>
    </recommendedName>
    <alternativeName>
        <fullName evidence="11">Protease Do</fullName>
    </alternativeName>
</protein>
<dbReference type="Gene3D" id="2.40.10.10">
    <property type="entry name" value="Trypsin-like serine proteases"/>
    <property type="match status" value="2"/>
</dbReference>
<dbReference type="RefSeq" id="WP_078809677.1">
    <property type="nucleotide sequence ID" value="NZ_FUWM01000008.1"/>
</dbReference>
<dbReference type="FunFam" id="2.40.10.10:FF:000001">
    <property type="entry name" value="Periplasmic serine protease DegS"/>
    <property type="match status" value="1"/>
</dbReference>
<accession>A0A1T4LFG5</accession>
<dbReference type="EC" id="3.4.21.107" evidence="4"/>
<gene>
    <name evidence="14" type="ORF">SAMN02745118_01110</name>
</gene>
<feature type="transmembrane region" description="Helical" evidence="12">
    <location>
        <begin position="12"/>
        <end position="33"/>
    </location>
</feature>
<dbReference type="InterPro" id="IPR043504">
    <property type="entry name" value="Peptidase_S1_PA_chymotrypsin"/>
</dbReference>
<dbReference type="OrthoDB" id="9758917at2"/>
<dbReference type="GO" id="GO:0004252">
    <property type="term" value="F:serine-type endopeptidase activity"/>
    <property type="evidence" value="ECO:0007669"/>
    <property type="project" value="InterPro"/>
</dbReference>
<dbReference type="SMART" id="SM00228">
    <property type="entry name" value="PDZ"/>
    <property type="match status" value="1"/>
</dbReference>
<sequence>MKRLIKINKKSLSKYLSIALISMLLSGLIFTYIETGQVLAKTQPKGQNIFERNVFADIASKVDSAVVRVNAKIKLDSKEVKQRKPFLNDPFFREFFGQDIPYGKRKHPEVRQGFGTGFIISKDGYILTNEHVVHDADEITVKLSDRKEPIKAELVGSDFSLDLAVLKVDVDEELPTVKLGDSDQIKPGDWAVAIGNPYGLNHTVTAGVISALGRPLKISQGEKPRVYKNMIQTDADINPGNSGGPLLNIKGEVIGINTAVNAQAQGIGFAIPINEAKKVLSDLKKHGKVIRPWMGVYMQQITKEIADYFGLESTKGALIADVIPNSPADKAGINPGDVILKLNKKKIEKPKDVVKLVSKYKVGKRIILRVLRDGRKLFIPMTLGERPREY</sequence>
<dbReference type="SUPFAM" id="SSF50156">
    <property type="entry name" value="PDZ domain-like"/>
    <property type="match status" value="1"/>
</dbReference>
<comment type="catalytic activity">
    <reaction evidence="1">
        <text>Acts on substrates that are at least partially unfolded. The cleavage site P1 residue is normally between a pair of hydrophobic residues, such as Val-|-Val.</text>
        <dbReference type="EC" id="3.4.21.107"/>
    </reaction>
</comment>
<evidence type="ECO:0000256" key="9">
    <source>
        <dbReference type="ARBA" id="ARBA00022825"/>
    </source>
</evidence>
<reference evidence="15" key="1">
    <citation type="submission" date="2017-02" db="EMBL/GenBank/DDBJ databases">
        <authorList>
            <person name="Varghese N."/>
            <person name="Submissions S."/>
        </authorList>
    </citation>
    <scope>NUCLEOTIDE SEQUENCE [LARGE SCALE GENOMIC DNA]</scope>
    <source>
        <strain evidence="15">ATCC BAA-73</strain>
    </source>
</reference>
<dbReference type="STRING" id="142842.SAMN02745118_01110"/>
<dbReference type="Pfam" id="PF13180">
    <property type="entry name" value="PDZ_2"/>
    <property type="match status" value="1"/>
</dbReference>
<evidence type="ECO:0000313" key="14">
    <source>
        <dbReference type="EMBL" id="SJZ53317.1"/>
    </source>
</evidence>
<evidence type="ECO:0000259" key="13">
    <source>
        <dbReference type="PROSITE" id="PS50106"/>
    </source>
</evidence>
<evidence type="ECO:0000256" key="10">
    <source>
        <dbReference type="ARBA" id="ARBA00023016"/>
    </source>
</evidence>
<keyword evidence="6 14" id="KW-0645">Protease</keyword>
<dbReference type="Gene3D" id="2.30.42.10">
    <property type="match status" value="1"/>
</dbReference>
<dbReference type="InterPro" id="IPR036034">
    <property type="entry name" value="PDZ_sf"/>
</dbReference>
<evidence type="ECO:0000256" key="7">
    <source>
        <dbReference type="ARBA" id="ARBA00022764"/>
    </source>
</evidence>
<dbReference type="Pfam" id="PF13365">
    <property type="entry name" value="Trypsin_2"/>
    <property type="match status" value="1"/>
</dbReference>
<name>A0A1T4LFG5_9FIRM</name>
<dbReference type="PROSITE" id="PS50106">
    <property type="entry name" value="PDZ"/>
    <property type="match status" value="1"/>
</dbReference>
<keyword evidence="12" id="KW-1133">Transmembrane helix</keyword>
<proteinExistence type="inferred from homology"/>
<organism evidence="14 15">
    <name type="scientific">Selenihalanaerobacter shriftii</name>
    <dbReference type="NCBI Taxonomy" id="142842"/>
    <lineage>
        <taxon>Bacteria</taxon>
        <taxon>Bacillati</taxon>
        <taxon>Bacillota</taxon>
        <taxon>Clostridia</taxon>
        <taxon>Halanaerobiales</taxon>
        <taxon>Halobacteroidaceae</taxon>
        <taxon>Selenihalanaerobacter</taxon>
    </lineage>
</organism>
<dbReference type="SUPFAM" id="SSF50494">
    <property type="entry name" value="Trypsin-like serine proteases"/>
    <property type="match status" value="1"/>
</dbReference>
<evidence type="ECO:0000313" key="15">
    <source>
        <dbReference type="Proteomes" id="UP000190625"/>
    </source>
</evidence>
<dbReference type="PANTHER" id="PTHR22939">
    <property type="entry name" value="SERINE PROTEASE FAMILY S1C HTRA-RELATED"/>
    <property type="match status" value="1"/>
</dbReference>
<dbReference type="InterPro" id="IPR009003">
    <property type="entry name" value="Peptidase_S1_PA"/>
</dbReference>
<evidence type="ECO:0000256" key="12">
    <source>
        <dbReference type="SAM" id="Phobius"/>
    </source>
</evidence>
<dbReference type="CDD" id="cd10839">
    <property type="entry name" value="cpPDZ1_DegP-like"/>
    <property type="match status" value="1"/>
</dbReference>
<dbReference type="InterPro" id="IPR001940">
    <property type="entry name" value="Peptidase_S1C"/>
</dbReference>
<evidence type="ECO:0000256" key="2">
    <source>
        <dbReference type="ARBA" id="ARBA00004418"/>
    </source>
</evidence>
<dbReference type="Proteomes" id="UP000190625">
    <property type="component" value="Unassembled WGS sequence"/>
</dbReference>
<keyword evidence="15" id="KW-1185">Reference proteome</keyword>
<dbReference type="PANTHER" id="PTHR22939:SF130">
    <property type="entry name" value="PERIPLASMIC SERINE ENDOPROTEASE DEGP-LIKE-RELATED"/>
    <property type="match status" value="1"/>
</dbReference>
<evidence type="ECO:0000256" key="8">
    <source>
        <dbReference type="ARBA" id="ARBA00022801"/>
    </source>
</evidence>
<dbReference type="EMBL" id="FUWM01000008">
    <property type="protein sequence ID" value="SJZ53317.1"/>
    <property type="molecule type" value="Genomic_DNA"/>
</dbReference>